<organism evidence="1 2">
    <name type="scientific">Cupriavidus gilardii</name>
    <dbReference type="NCBI Taxonomy" id="82541"/>
    <lineage>
        <taxon>Bacteria</taxon>
        <taxon>Pseudomonadati</taxon>
        <taxon>Pseudomonadota</taxon>
        <taxon>Betaproteobacteria</taxon>
        <taxon>Burkholderiales</taxon>
        <taxon>Burkholderiaceae</taxon>
        <taxon>Cupriavidus</taxon>
    </lineage>
</organism>
<accession>A0ABY4VR83</accession>
<gene>
    <name evidence="1" type="ORF">NDR89_23220</name>
</gene>
<evidence type="ECO:0000313" key="1">
    <source>
        <dbReference type="EMBL" id="USE79505.1"/>
    </source>
</evidence>
<name>A0ABY4VR83_9BURK</name>
<dbReference type="EMBL" id="CP098736">
    <property type="protein sequence ID" value="USE79505.1"/>
    <property type="molecule type" value="Genomic_DNA"/>
</dbReference>
<evidence type="ECO:0000313" key="2">
    <source>
        <dbReference type="Proteomes" id="UP001056648"/>
    </source>
</evidence>
<keyword evidence="2" id="KW-1185">Reference proteome</keyword>
<dbReference type="Proteomes" id="UP001056648">
    <property type="component" value="Chromosome 2"/>
</dbReference>
<dbReference type="RefSeq" id="WP_252252962.1">
    <property type="nucleotide sequence ID" value="NZ_CP098736.1"/>
</dbReference>
<evidence type="ECO:0008006" key="3">
    <source>
        <dbReference type="Google" id="ProtNLM"/>
    </source>
</evidence>
<proteinExistence type="predicted"/>
<protein>
    <recommendedName>
        <fullName evidence="3">Helix-turn-helix domain-containing protein</fullName>
    </recommendedName>
</protein>
<sequence length="122" mass="13522">MSKTIGAELWAAFLRGERIVIAEFARAHGQSRQAVFSAMKQFKDMVKATKHRGALVWECVDAAGMRAHLPHGKRPEPEAPATLEFVGSDRWAALLASWNINHADIELPAYRHRMSSEEGAGL</sequence>
<reference evidence="1" key="1">
    <citation type="submission" date="2022-06" db="EMBL/GenBank/DDBJ databases">
        <title>Complete genome sequence and characterization of Cupriavidus gilardii QJ1 isolated from contaminating cells.</title>
        <authorList>
            <person name="Qi J."/>
        </authorList>
    </citation>
    <scope>NUCLEOTIDE SEQUENCE</scope>
    <source>
        <strain evidence="1">QJ1</strain>
    </source>
</reference>